<dbReference type="SMART" id="SM00184">
    <property type="entry name" value="RING"/>
    <property type="match status" value="1"/>
</dbReference>
<feature type="domain" description="RING-type" evidence="10">
    <location>
        <begin position="13"/>
        <end position="55"/>
    </location>
</feature>
<dbReference type="PROSITE" id="PS50188">
    <property type="entry name" value="B302_SPRY"/>
    <property type="match status" value="1"/>
</dbReference>
<sequence>MGSSMDKPAAGTCPLCLRECRNHVTLGCRHRFCQGCIGELWSGSATGPYYCPECKYEYTELPDFGGPYGASTSTAAAAYRNSTLGKRLSARYSSKNVLGKRKFSSSTFRYGSEGYRLGTGPSNNSPIVVSDPDLDTPPAKKKATGAPSSEAHGKHSMSKTSSTDTTHLANSSQSKERTASVGEPSWREGEVGESSSSAVGRPPQKSASPAGTRTQEPSSNAKGSPSSRREQLGQNNSSPDSAKTSNASTGSSVLCNYCSSREQRAAVKTCLVCGASMCPEHLRVHLESPVFQSHPLVPAVEDVSPWRCQEHQEMNRIYCRPCGVCVCTVCTVIGSHKDHACISIREAEKVLRATLSNEMKKIQIKETAVSERLTELTERKNCVQEVVEGTRAAVVQQYQAMREALELEEQQALLCVAQEESRVLGSIDEQLSTLNDGLRTIQTTFNSLQRLADAEGASRAQDQAFIMEYRKMAEGLNSLSDPVQNLDPVEELNQGRLDCLQDWTERRLDIVVISVPHRDPFRLLYGFCPNLNPDTAHPKLLLSAENRHVEYSESQQPYPDHEARFSIFPQVLGSKALSQGRHYWEVEVSQDEGRWKVGVCDGQIVRKGQKDSCRIGFYTKSWCLVCEKGRVEALHDKVTSPVCATGLQKVGVLVDFEEGCLSFYSVSDGGALTLLYSFQQEFSEPLYPALAVSKTRLSVCDLFARPGTD</sequence>
<keyword evidence="5 8" id="KW-0863">Zinc-finger</keyword>
<dbReference type="SUPFAM" id="SSF49899">
    <property type="entry name" value="Concanavalin A-like lectins/glucanases"/>
    <property type="match status" value="1"/>
</dbReference>
<dbReference type="PROSITE" id="PS00518">
    <property type="entry name" value="ZF_RING_1"/>
    <property type="match status" value="1"/>
</dbReference>
<evidence type="ECO:0000259" key="10">
    <source>
        <dbReference type="PROSITE" id="PS50089"/>
    </source>
</evidence>
<dbReference type="GeneTree" id="ENSGT00940000154294"/>
<dbReference type="FunCoup" id="A0A3B1KL34">
    <property type="interactions" value="44"/>
</dbReference>
<evidence type="ECO:0000259" key="12">
    <source>
        <dbReference type="PROSITE" id="PS50188"/>
    </source>
</evidence>
<dbReference type="AlphaFoldDB" id="A0A3B1KL34"/>
<feature type="compositionally biased region" description="Polar residues" evidence="9">
    <location>
        <begin position="158"/>
        <end position="173"/>
    </location>
</feature>
<dbReference type="PANTHER" id="PTHR25465">
    <property type="entry name" value="B-BOX DOMAIN CONTAINING"/>
    <property type="match status" value="1"/>
</dbReference>
<dbReference type="SMART" id="SM00336">
    <property type="entry name" value="BBOX"/>
    <property type="match status" value="2"/>
</dbReference>
<dbReference type="PROSITE" id="PS50089">
    <property type="entry name" value="ZF_RING_2"/>
    <property type="match status" value="1"/>
</dbReference>
<dbReference type="Gene3D" id="3.30.40.10">
    <property type="entry name" value="Zinc/RING finger domain, C3HC4 (zinc finger)"/>
    <property type="match status" value="1"/>
</dbReference>
<dbReference type="SUPFAM" id="SSF57850">
    <property type="entry name" value="RING/U-box"/>
    <property type="match status" value="1"/>
</dbReference>
<dbReference type="Pfam" id="PF00643">
    <property type="entry name" value="zf-B_box"/>
    <property type="match status" value="1"/>
</dbReference>
<dbReference type="InParanoid" id="A0A3B1KL34"/>
<keyword evidence="3" id="KW-0399">Innate immunity</keyword>
<evidence type="ECO:0000256" key="1">
    <source>
        <dbReference type="ARBA" id="ARBA00004496"/>
    </source>
</evidence>
<proteinExistence type="predicted"/>
<dbReference type="InterPro" id="IPR006574">
    <property type="entry name" value="PRY"/>
</dbReference>
<dbReference type="GO" id="GO:0008270">
    <property type="term" value="F:zinc ion binding"/>
    <property type="evidence" value="ECO:0007669"/>
    <property type="project" value="UniProtKB-KW"/>
</dbReference>
<feature type="region of interest" description="Disordered" evidence="9">
    <location>
        <begin position="114"/>
        <end position="250"/>
    </location>
</feature>
<dbReference type="Gene3D" id="2.60.120.920">
    <property type="match status" value="1"/>
</dbReference>
<dbReference type="PRINTS" id="PR01407">
    <property type="entry name" value="BUTYPHLNCDUF"/>
</dbReference>
<evidence type="ECO:0000259" key="11">
    <source>
        <dbReference type="PROSITE" id="PS50119"/>
    </source>
</evidence>
<dbReference type="SMART" id="SM00589">
    <property type="entry name" value="PRY"/>
    <property type="match status" value="1"/>
</dbReference>
<evidence type="ECO:0000256" key="6">
    <source>
        <dbReference type="ARBA" id="ARBA00022833"/>
    </source>
</evidence>
<dbReference type="InterPro" id="IPR003879">
    <property type="entry name" value="Butyrophylin_SPRY"/>
</dbReference>
<dbReference type="InterPro" id="IPR001870">
    <property type="entry name" value="B30.2/SPRY"/>
</dbReference>
<evidence type="ECO:0000256" key="3">
    <source>
        <dbReference type="ARBA" id="ARBA00022588"/>
    </source>
</evidence>
<reference evidence="13" key="3">
    <citation type="submission" date="2025-08" db="UniProtKB">
        <authorList>
            <consortium name="Ensembl"/>
        </authorList>
    </citation>
    <scope>IDENTIFICATION</scope>
</reference>
<dbReference type="Pfam" id="PF13765">
    <property type="entry name" value="PRY"/>
    <property type="match status" value="1"/>
</dbReference>
<keyword evidence="6" id="KW-0862">Zinc</keyword>
<dbReference type="SMART" id="SM00449">
    <property type="entry name" value="SPRY"/>
    <property type="match status" value="1"/>
</dbReference>
<dbReference type="InterPro" id="IPR018957">
    <property type="entry name" value="Znf_C3HC4_RING-type"/>
</dbReference>
<dbReference type="InterPro" id="IPR017907">
    <property type="entry name" value="Znf_RING_CS"/>
</dbReference>
<reference evidence="13" key="4">
    <citation type="submission" date="2025-09" db="UniProtKB">
        <authorList>
            <consortium name="Ensembl"/>
        </authorList>
    </citation>
    <scope>IDENTIFICATION</scope>
</reference>
<dbReference type="SUPFAM" id="SSF57845">
    <property type="entry name" value="B-box zinc-binding domain"/>
    <property type="match status" value="1"/>
</dbReference>
<dbReference type="InterPro" id="IPR013083">
    <property type="entry name" value="Znf_RING/FYVE/PHD"/>
</dbReference>
<evidence type="ECO:0000256" key="5">
    <source>
        <dbReference type="ARBA" id="ARBA00022771"/>
    </source>
</evidence>
<comment type="subcellular location">
    <subcellularLocation>
        <location evidence="1">Cytoplasm</location>
    </subcellularLocation>
</comment>
<evidence type="ECO:0000313" key="13">
    <source>
        <dbReference type="Ensembl" id="ENSAMXP00000054616.1"/>
    </source>
</evidence>
<feature type="domain" description="B30.2/SPRY" evidence="12">
    <location>
        <begin position="509"/>
        <end position="708"/>
    </location>
</feature>
<dbReference type="Gene3D" id="4.10.830.40">
    <property type="match status" value="1"/>
</dbReference>
<dbReference type="InterPro" id="IPR003877">
    <property type="entry name" value="SPRY_dom"/>
</dbReference>
<dbReference type="GO" id="GO:0045087">
    <property type="term" value="P:innate immune response"/>
    <property type="evidence" value="ECO:0007669"/>
    <property type="project" value="UniProtKB-KW"/>
</dbReference>
<evidence type="ECO:0000313" key="14">
    <source>
        <dbReference type="Proteomes" id="UP000018467"/>
    </source>
</evidence>
<dbReference type="Proteomes" id="UP000018467">
    <property type="component" value="Unassembled WGS sequence"/>
</dbReference>
<dbReference type="PANTHER" id="PTHR25465:SF35">
    <property type="entry name" value="E3 UBIQUITIN_ISG15 LIGASE TRIM25-RELATED"/>
    <property type="match status" value="1"/>
</dbReference>
<reference evidence="14" key="1">
    <citation type="submission" date="2013-03" db="EMBL/GenBank/DDBJ databases">
        <authorList>
            <person name="Jeffery W."/>
            <person name="Warren W."/>
            <person name="Wilson R.K."/>
        </authorList>
    </citation>
    <scope>NUCLEOTIDE SEQUENCE</scope>
    <source>
        <strain evidence="14">female</strain>
    </source>
</reference>
<organism evidence="13 14">
    <name type="scientific">Astyanax mexicanus</name>
    <name type="common">Blind cave fish</name>
    <name type="synonym">Astyanax fasciatus mexicanus</name>
    <dbReference type="NCBI Taxonomy" id="7994"/>
    <lineage>
        <taxon>Eukaryota</taxon>
        <taxon>Metazoa</taxon>
        <taxon>Chordata</taxon>
        <taxon>Craniata</taxon>
        <taxon>Vertebrata</taxon>
        <taxon>Euteleostomi</taxon>
        <taxon>Actinopterygii</taxon>
        <taxon>Neopterygii</taxon>
        <taxon>Teleostei</taxon>
        <taxon>Ostariophysi</taxon>
        <taxon>Characiformes</taxon>
        <taxon>Characoidei</taxon>
        <taxon>Acestrorhamphidae</taxon>
        <taxon>Acestrorhamphinae</taxon>
        <taxon>Astyanax</taxon>
    </lineage>
</organism>
<evidence type="ECO:0000256" key="9">
    <source>
        <dbReference type="SAM" id="MobiDB-lite"/>
    </source>
</evidence>
<dbReference type="InterPro" id="IPR043136">
    <property type="entry name" value="B30.2/SPRY_sf"/>
</dbReference>
<dbReference type="Pfam" id="PF00622">
    <property type="entry name" value="SPRY"/>
    <property type="match status" value="1"/>
</dbReference>
<dbReference type="InterPro" id="IPR051051">
    <property type="entry name" value="E3_ubiq-ligase_TRIM/RNF"/>
</dbReference>
<keyword evidence="14" id="KW-1185">Reference proteome</keyword>
<dbReference type="Gene3D" id="3.30.160.60">
    <property type="entry name" value="Classic Zinc Finger"/>
    <property type="match status" value="1"/>
</dbReference>
<keyword evidence="4" id="KW-0479">Metal-binding</keyword>
<dbReference type="InterPro" id="IPR001841">
    <property type="entry name" value="Znf_RING"/>
</dbReference>
<dbReference type="InterPro" id="IPR013320">
    <property type="entry name" value="ConA-like_dom_sf"/>
</dbReference>
<dbReference type="InterPro" id="IPR000315">
    <property type="entry name" value="Znf_B-box"/>
</dbReference>
<keyword evidence="7" id="KW-0391">Immunity</keyword>
<keyword evidence="2" id="KW-0963">Cytoplasm</keyword>
<accession>A0A3B1KL34</accession>
<evidence type="ECO:0000256" key="4">
    <source>
        <dbReference type="ARBA" id="ARBA00022723"/>
    </source>
</evidence>
<name>A0A3B1KL34_ASTMX</name>
<dbReference type="GO" id="GO:0005737">
    <property type="term" value="C:cytoplasm"/>
    <property type="evidence" value="ECO:0007669"/>
    <property type="project" value="UniProtKB-SubCell"/>
</dbReference>
<evidence type="ECO:0000256" key="8">
    <source>
        <dbReference type="PROSITE-ProRule" id="PRU00024"/>
    </source>
</evidence>
<dbReference type="PROSITE" id="PS50119">
    <property type="entry name" value="ZF_BBOX"/>
    <property type="match status" value="1"/>
</dbReference>
<reference evidence="14" key="2">
    <citation type="journal article" date="2014" name="Nat. Commun.">
        <title>The cavefish genome reveals candidate genes for eye loss.</title>
        <authorList>
            <person name="McGaugh S.E."/>
            <person name="Gross J.B."/>
            <person name="Aken B."/>
            <person name="Blin M."/>
            <person name="Borowsky R."/>
            <person name="Chalopin D."/>
            <person name="Hinaux H."/>
            <person name="Jeffery W.R."/>
            <person name="Keene A."/>
            <person name="Ma L."/>
            <person name="Minx P."/>
            <person name="Murphy D."/>
            <person name="O'Quin K.E."/>
            <person name="Retaux S."/>
            <person name="Rohner N."/>
            <person name="Searle S.M."/>
            <person name="Stahl B.A."/>
            <person name="Tabin C."/>
            <person name="Volff J.N."/>
            <person name="Yoshizawa M."/>
            <person name="Warren W.C."/>
        </authorList>
    </citation>
    <scope>NUCLEOTIDE SEQUENCE [LARGE SCALE GENOMIC DNA]</scope>
    <source>
        <strain evidence="14">female</strain>
    </source>
</reference>
<evidence type="ECO:0000256" key="2">
    <source>
        <dbReference type="ARBA" id="ARBA00022490"/>
    </source>
</evidence>
<dbReference type="Bgee" id="ENSAMXG00000031982">
    <property type="expression patterns" value="Expressed in testis and 14 other cell types or tissues"/>
</dbReference>
<dbReference type="Ensembl" id="ENSAMXT00000049100.1">
    <property type="protein sequence ID" value="ENSAMXP00000054616.1"/>
    <property type="gene ID" value="ENSAMXG00000031982.1"/>
</dbReference>
<feature type="compositionally biased region" description="Polar residues" evidence="9">
    <location>
        <begin position="205"/>
        <end position="250"/>
    </location>
</feature>
<dbReference type="STRING" id="7994.ENSAMXP00000054616"/>
<protein>
    <submittedName>
        <fullName evidence="13">Si:dkey-29p10.4</fullName>
    </submittedName>
</protein>
<feature type="domain" description="B box-type" evidence="11">
    <location>
        <begin position="308"/>
        <end position="344"/>
    </location>
</feature>
<dbReference type="Pfam" id="PF00097">
    <property type="entry name" value="zf-C3HC4"/>
    <property type="match status" value="1"/>
</dbReference>
<evidence type="ECO:0000256" key="7">
    <source>
        <dbReference type="ARBA" id="ARBA00022859"/>
    </source>
</evidence>